<feature type="signal peptide" evidence="2">
    <location>
        <begin position="1"/>
        <end position="26"/>
    </location>
</feature>
<dbReference type="AlphaFoldDB" id="A0A1H1E6M2"/>
<evidence type="ECO:0000313" key="3">
    <source>
        <dbReference type="EMBL" id="SDQ83776.1"/>
    </source>
</evidence>
<organism evidence="3 4">
    <name type="scientific">Tsukamurella pulmonis</name>
    <dbReference type="NCBI Taxonomy" id="47312"/>
    <lineage>
        <taxon>Bacteria</taxon>
        <taxon>Bacillati</taxon>
        <taxon>Actinomycetota</taxon>
        <taxon>Actinomycetes</taxon>
        <taxon>Mycobacteriales</taxon>
        <taxon>Tsukamurellaceae</taxon>
        <taxon>Tsukamurella</taxon>
    </lineage>
</organism>
<evidence type="ECO:0000313" key="4">
    <source>
        <dbReference type="Proteomes" id="UP000183053"/>
    </source>
</evidence>
<keyword evidence="4" id="KW-1185">Reference proteome</keyword>
<dbReference type="RefSeq" id="WP_068565640.1">
    <property type="nucleotide sequence ID" value="NZ_FNLF01000002.1"/>
</dbReference>
<evidence type="ECO:0000256" key="1">
    <source>
        <dbReference type="SAM" id="MobiDB-lite"/>
    </source>
</evidence>
<dbReference type="EMBL" id="FNLF01000002">
    <property type="protein sequence ID" value="SDQ83776.1"/>
    <property type="molecule type" value="Genomic_DNA"/>
</dbReference>
<gene>
    <name evidence="3" type="ORF">SAMN04489765_2035</name>
</gene>
<dbReference type="STRING" id="47312.SAMN04489765_2035"/>
<evidence type="ECO:0008006" key="5">
    <source>
        <dbReference type="Google" id="ProtNLM"/>
    </source>
</evidence>
<evidence type="ECO:0000256" key="2">
    <source>
        <dbReference type="SAM" id="SignalP"/>
    </source>
</evidence>
<dbReference type="OrthoDB" id="4775079at2"/>
<accession>A0A1H1E6M2</accession>
<proteinExistence type="predicted"/>
<feature type="compositionally biased region" description="Low complexity" evidence="1">
    <location>
        <begin position="54"/>
        <end position="65"/>
    </location>
</feature>
<feature type="region of interest" description="Disordered" evidence="1">
    <location>
        <begin position="47"/>
        <end position="66"/>
    </location>
</feature>
<keyword evidence="2" id="KW-0732">Signal</keyword>
<dbReference type="Proteomes" id="UP000183053">
    <property type="component" value="Unassembled WGS sequence"/>
</dbReference>
<feature type="chain" id="PRO_5010227180" description="PknH-like extracellular domain-containing protein" evidence="2">
    <location>
        <begin position="27"/>
        <end position="190"/>
    </location>
</feature>
<sequence length="190" mass="19437">MIARRIAAAGALALAATASVPALASAAPVQPTRALLTAAEFPSGSSQYTVMHRPAPTAPAGAAGTSCDAARERLGAASAGGRSTEAVAYRDRTYASVELTDRPLLDPIRAVITACTDSEPGAPTTLAVPRDVSRYGAITASTEGGTTLETVAEVRGITIQVLVDASPDGADHATFWELLRAQIAKVERQP</sequence>
<name>A0A1H1E6M2_9ACTN</name>
<reference evidence="4" key="1">
    <citation type="submission" date="2016-10" db="EMBL/GenBank/DDBJ databases">
        <authorList>
            <person name="Varghese N."/>
            <person name="Submissions S."/>
        </authorList>
    </citation>
    <scope>NUCLEOTIDE SEQUENCE [LARGE SCALE GENOMIC DNA]</scope>
    <source>
        <strain evidence="4">DSM 44142</strain>
    </source>
</reference>
<protein>
    <recommendedName>
        <fullName evidence="5">PknH-like extracellular domain-containing protein</fullName>
    </recommendedName>
</protein>